<evidence type="ECO:0000313" key="3">
    <source>
        <dbReference type="Proteomes" id="UP000799537"/>
    </source>
</evidence>
<dbReference type="AlphaFoldDB" id="A0A6A6BW04"/>
<dbReference type="GO" id="GO:0016491">
    <property type="term" value="F:oxidoreductase activity"/>
    <property type="evidence" value="ECO:0007669"/>
    <property type="project" value="InterPro"/>
</dbReference>
<dbReference type="InterPro" id="IPR011032">
    <property type="entry name" value="GroES-like_sf"/>
</dbReference>
<organism evidence="2 3">
    <name type="scientific">Zasmidium cellare ATCC 36951</name>
    <dbReference type="NCBI Taxonomy" id="1080233"/>
    <lineage>
        <taxon>Eukaryota</taxon>
        <taxon>Fungi</taxon>
        <taxon>Dikarya</taxon>
        <taxon>Ascomycota</taxon>
        <taxon>Pezizomycotina</taxon>
        <taxon>Dothideomycetes</taxon>
        <taxon>Dothideomycetidae</taxon>
        <taxon>Mycosphaerellales</taxon>
        <taxon>Mycosphaerellaceae</taxon>
        <taxon>Zasmidium</taxon>
    </lineage>
</organism>
<dbReference type="EMBL" id="ML993644">
    <property type="protein sequence ID" value="KAF2159024.1"/>
    <property type="molecule type" value="Genomic_DNA"/>
</dbReference>
<evidence type="ECO:0000313" key="2">
    <source>
        <dbReference type="EMBL" id="KAF2159024.1"/>
    </source>
</evidence>
<dbReference type="InterPro" id="IPR020843">
    <property type="entry name" value="ER"/>
</dbReference>
<reference evidence="2" key="1">
    <citation type="journal article" date="2020" name="Stud. Mycol.">
        <title>101 Dothideomycetes genomes: a test case for predicting lifestyles and emergence of pathogens.</title>
        <authorList>
            <person name="Haridas S."/>
            <person name="Albert R."/>
            <person name="Binder M."/>
            <person name="Bloem J."/>
            <person name="Labutti K."/>
            <person name="Salamov A."/>
            <person name="Andreopoulos B."/>
            <person name="Baker S."/>
            <person name="Barry K."/>
            <person name="Bills G."/>
            <person name="Bluhm B."/>
            <person name="Cannon C."/>
            <person name="Castanera R."/>
            <person name="Culley D."/>
            <person name="Daum C."/>
            <person name="Ezra D."/>
            <person name="Gonzalez J."/>
            <person name="Henrissat B."/>
            <person name="Kuo A."/>
            <person name="Liang C."/>
            <person name="Lipzen A."/>
            <person name="Lutzoni F."/>
            <person name="Magnuson J."/>
            <person name="Mondo S."/>
            <person name="Nolan M."/>
            <person name="Ohm R."/>
            <person name="Pangilinan J."/>
            <person name="Park H.-J."/>
            <person name="Ramirez L."/>
            <person name="Alfaro M."/>
            <person name="Sun H."/>
            <person name="Tritt A."/>
            <person name="Yoshinaga Y."/>
            <person name="Zwiers L.-H."/>
            <person name="Turgeon B."/>
            <person name="Goodwin S."/>
            <person name="Spatafora J."/>
            <person name="Crous P."/>
            <person name="Grigoriev I."/>
        </authorList>
    </citation>
    <scope>NUCLEOTIDE SEQUENCE</scope>
    <source>
        <strain evidence="2">ATCC 36951</strain>
    </source>
</reference>
<dbReference type="InterPro" id="IPR052711">
    <property type="entry name" value="Zinc_ADH-like"/>
</dbReference>
<dbReference type="RefSeq" id="XP_033659913.1">
    <property type="nucleotide sequence ID" value="XM_033809986.1"/>
</dbReference>
<dbReference type="Gene3D" id="3.90.180.10">
    <property type="entry name" value="Medium-chain alcohol dehydrogenases, catalytic domain"/>
    <property type="match status" value="1"/>
</dbReference>
<dbReference type="InterPro" id="IPR036291">
    <property type="entry name" value="NAD(P)-bd_dom_sf"/>
</dbReference>
<dbReference type="SMART" id="SM00829">
    <property type="entry name" value="PKS_ER"/>
    <property type="match status" value="1"/>
</dbReference>
<dbReference type="PANTHER" id="PTHR45033:SF2">
    <property type="entry name" value="ZINC-TYPE ALCOHOL DEHYDROGENASE-LIKE PROTEIN C1773.06C"/>
    <property type="match status" value="1"/>
</dbReference>
<name>A0A6A6BW04_ZASCE</name>
<dbReference type="OrthoDB" id="3509362at2759"/>
<dbReference type="Pfam" id="PF00107">
    <property type="entry name" value="ADH_zinc_N"/>
    <property type="match status" value="1"/>
</dbReference>
<protein>
    <recommendedName>
        <fullName evidence="1">Enoyl reductase (ER) domain-containing protein</fullName>
    </recommendedName>
</protein>
<dbReference type="Proteomes" id="UP000799537">
    <property type="component" value="Unassembled WGS sequence"/>
</dbReference>
<dbReference type="SUPFAM" id="SSF51735">
    <property type="entry name" value="NAD(P)-binding Rossmann-fold domains"/>
    <property type="match status" value="1"/>
</dbReference>
<feature type="domain" description="Enoyl reductase (ER)" evidence="1">
    <location>
        <begin position="21"/>
        <end position="353"/>
    </location>
</feature>
<keyword evidence="3" id="KW-1185">Reference proteome</keyword>
<dbReference type="InterPro" id="IPR013149">
    <property type="entry name" value="ADH-like_C"/>
</dbReference>
<accession>A0A6A6BW04</accession>
<dbReference type="InterPro" id="IPR013154">
    <property type="entry name" value="ADH-like_N"/>
</dbReference>
<proteinExistence type="predicted"/>
<dbReference type="GeneID" id="54563258"/>
<dbReference type="Gene3D" id="3.40.50.720">
    <property type="entry name" value="NAD(P)-binding Rossmann-like Domain"/>
    <property type="match status" value="1"/>
</dbReference>
<evidence type="ECO:0000259" key="1">
    <source>
        <dbReference type="SMART" id="SM00829"/>
    </source>
</evidence>
<gene>
    <name evidence="2" type="ORF">M409DRAFT_30559</name>
</gene>
<dbReference type="SUPFAM" id="SSF50129">
    <property type="entry name" value="GroES-like"/>
    <property type="match status" value="1"/>
</dbReference>
<dbReference type="CDD" id="cd08276">
    <property type="entry name" value="MDR7"/>
    <property type="match status" value="1"/>
</dbReference>
<dbReference type="PANTHER" id="PTHR45033">
    <property type="match status" value="1"/>
</dbReference>
<sequence>MYPTQGRQYSVRKPPEEAARNYFSSLVLENVPIPAVGDNDVLVRIHSVSLNFRDIMIGTGTYIWSMRDGVVPCSDGAGEVVRIGKKVVRFSPGDTVAAIFNQTHISGSLKPSDTSNALGAEVDGMLREYAVFNEQGLVSIPDNLSMEEASTLPCAGVTAWNAVNGGGRGIRAGDTVLTQGTGAVSLFAAQFAVAAGAQVISTTSSQRKEMMLKKLGAKWTINYSENPKWGSQAKVVSPGGLGVDYVIEIGGPETIEQSLKAVKMKGIVATIGQRSKQAGAKSDKEVLITDAFKYPCTMRRIMVGSRDQFEEMNKSIAANNIRPVIDERVFAFEEAPMAFKHLWEQHHTGNVVIRVGR</sequence>
<dbReference type="Pfam" id="PF08240">
    <property type="entry name" value="ADH_N"/>
    <property type="match status" value="1"/>
</dbReference>